<proteinExistence type="predicted"/>
<comment type="caution">
    <text evidence="1">The sequence shown here is derived from an EMBL/GenBank/DDBJ whole genome shotgun (WGS) entry which is preliminary data.</text>
</comment>
<dbReference type="AlphaFoldDB" id="A0AAV0GCI3"/>
<dbReference type="PANTHER" id="PTHR35702">
    <property type="entry name" value="EXPRESSED PROTEIN"/>
    <property type="match status" value="1"/>
</dbReference>
<organism evidence="1 2">
    <name type="scientific">Cuscuta epithymum</name>
    <dbReference type="NCBI Taxonomy" id="186058"/>
    <lineage>
        <taxon>Eukaryota</taxon>
        <taxon>Viridiplantae</taxon>
        <taxon>Streptophyta</taxon>
        <taxon>Embryophyta</taxon>
        <taxon>Tracheophyta</taxon>
        <taxon>Spermatophyta</taxon>
        <taxon>Magnoliopsida</taxon>
        <taxon>eudicotyledons</taxon>
        <taxon>Gunneridae</taxon>
        <taxon>Pentapetalae</taxon>
        <taxon>asterids</taxon>
        <taxon>lamiids</taxon>
        <taxon>Solanales</taxon>
        <taxon>Convolvulaceae</taxon>
        <taxon>Cuscuteae</taxon>
        <taxon>Cuscuta</taxon>
        <taxon>Cuscuta subgen. Cuscuta</taxon>
    </lineage>
</organism>
<protein>
    <submittedName>
        <fullName evidence="1">Uncharacterized protein</fullName>
    </submittedName>
</protein>
<dbReference type="PANTHER" id="PTHR35702:SF1">
    <property type="entry name" value="EXPRESSED PROTEIN"/>
    <property type="match status" value="1"/>
</dbReference>
<reference evidence="1" key="1">
    <citation type="submission" date="2022-07" db="EMBL/GenBank/DDBJ databases">
        <authorList>
            <person name="Macas J."/>
            <person name="Novak P."/>
            <person name="Neumann P."/>
        </authorList>
    </citation>
    <scope>NUCLEOTIDE SEQUENCE</scope>
</reference>
<sequence>MFSFDSSLTRKFIHSHLHIIRIKSINNIMMKKKRVQLLLAIVAVASLSTTAERCRKMVGKEASSKTGQFNIMYCLDGGSGSIACVAKEAIKLYAYSIRTSHVDRAKSVAMQGALTDAVSQGMSTKEATKEANKAATRAAKVATRQVDRVLGPIVSSGWDFFEVFYFGGTVTEGSLRSSGTLIGTYLVGFLGEQSFGKIGYCGGSIMGSWVGGKIGLLVYDLVNGVHHIFHNSQMKQTIHEDF</sequence>
<name>A0AAV0GCI3_9ASTE</name>
<keyword evidence="2" id="KW-1185">Reference proteome</keyword>
<evidence type="ECO:0000313" key="1">
    <source>
        <dbReference type="EMBL" id="CAH9145038.1"/>
    </source>
</evidence>
<dbReference type="EMBL" id="CAMAPF010001073">
    <property type="protein sequence ID" value="CAH9145038.1"/>
    <property type="molecule type" value="Genomic_DNA"/>
</dbReference>
<accession>A0AAV0GCI3</accession>
<gene>
    <name evidence="1" type="ORF">CEPIT_LOCUS41905</name>
</gene>
<dbReference type="Proteomes" id="UP001152523">
    <property type="component" value="Unassembled WGS sequence"/>
</dbReference>
<evidence type="ECO:0000313" key="2">
    <source>
        <dbReference type="Proteomes" id="UP001152523"/>
    </source>
</evidence>